<comment type="similarity">
    <text evidence="2">Belongs to the metallo-dependent hydrolases superfamily. Hydantoinase/dihydropyrimidinase family.</text>
</comment>
<proteinExistence type="inferred from homology"/>
<comment type="PTM">
    <text evidence="9">Carbamylation allows a single lysine to coordinate two divalent metal cations.</text>
</comment>
<comment type="subunit">
    <text evidence="3">Homotetramer.</text>
</comment>
<dbReference type="InterPro" id="IPR011778">
    <property type="entry name" value="Hydantoinase/dihydroPyrase"/>
</dbReference>
<evidence type="ECO:0000256" key="2">
    <source>
        <dbReference type="ARBA" id="ARBA00008829"/>
    </source>
</evidence>
<dbReference type="SUPFAM" id="SSF51556">
    <property type="entry name" value="Metallo-dependent hydrolases"/>
    <property type="match status" value="1"/>
</dbReference>
<dbReference type="CDD" id="cd01314">
    <property type="entry name" value="D-HYD"/>
    <property type="match status" value="1"/>
</dbReference>
<organism evidence="11 12">
    <name type="scientific">Romanomermis culicivorax</name>
    <name type="common">Nematode worm</name>
    <dbReference type="NCBI Taxonomy" id="13658"/>
    <lineage>
        <taxon>Eukaryota</taxon>
        <taxon>Metazoa</taxon>
        <taxon>Ecdysozoa</taxon>
        <taxon>Nematoda</taxon>
        <taxon>Enoplea</taxon>
        <taxon>Dorylaimia</taxon>
        <taxon>Mermithida</taxon>
        <taxon>Mermithoidea</taxon>
        <taxon>Mermithidae</taxon>
        <taxon>Romanomermis</taxon>
    </lineage>
</organism>
<dbReference type="EC" id="3.5.2.2" evidence="8"/>
<dbReference type="GO" id="GO:0046872">
    <property type="term" value="F:metal ion binding"/>
    <property type="evidence" value="ECO:0007669"/>
    <property type="project" value="UniProtKB-KW"/>
</dbReference>
<dbReference type="GO" id="GO:0004157">
    <property type="term" value="F:dihydropyrimidinase activity"/>
    <property type="evidence" value="ECO:0007669"/>
    <property type="project" value="UniProtKB-EC"/>
</dbReference>
<dbReference type="Gene3D" id="3.20.20.140">
    <property type="entry name" value="Metal-dependent hydrolases"/>
    <property type="match status" value="1"/>
</dbReference>
<evidence type="ECO:0000313" key="11">
    <source>
        <dbReference type="Proteomes" id="UP000887565"/>
    </source>
</evidence>
<dbReference type="GO" id="GO:0006208">
    <property type="term" value="P:pyrimidine nucleobase catabolic process"/>
    <property type="evidence" value="ECO:0007669"/>
    <property type="project" value="TreeGrafter"/>
</dbReference>
<evidence type="ECO:0000256" key="4">
    <source>
        <dbReference type="ARBA" id="ARBA00022723"/>
    </source>
</evidence>
<dbReference type="PANTHER" id="PTHR11647:SF1">
    <property type="entry name" value="COLLAPSIN RESPONSE MEDIATOR PROTEIN"/>
    <property type="match status" value="1"/>
</dbReference>
<feature type="domain" description="Amidohydrolase-related" evidence="10">
    <location>
        <begin position="25"/>
        <end position="430"/>
    </location>
</feature>
<comment type="catalytic activity">
    <reaction evidence="7">
        <text>5,6-dihydrouracil + H2O = 3-(carbamoylamino)propanoate + H(+)</text>
        <dbReference type="Rhea" id="RHEA:16121"/>
        <dbReference type="ChEBI" id="CHEBI:11892"/>
        <dbReference type="ChEBI" id="CHEBI:15377"/>
        <dbReference type="ChEBI" id="CHEBI:15378"/>
        <dbReference type="ChEBI" id="CHEBI:15901"/>
        <dbReference type="EC" id="3.5.2.2"/>
    </reaction>
</comment>
<reference evidence="12" key="1">
    <citation type="submission" date="2022-11" db="UniProtKB">
        <authorList>
            <consortium name="WormBaseParasite"/>
        </authorList>
    </citation>
    <scope>IDENTIFICATION</scope>
</reference>
<evidence type="ECO:0000256" key="6">
    <source>
        <dbReference type="ARBA" id="ARBA00022833"/>
    </source>
</evidence>
<evidence type="ECO:0000259" key="10">
    <source>
        <dbReference type="Pfam" id="PF01979"/>
    </source>
</evidence>
<dbReference type="WBParaSite" id="nRc.2.0.1.t13225-RA">
    <property type="protein sequence ID" value="nRc.2.0.1.t13225-RA"/>
    <property type="gene ID" value="nRc.2.0.1.g13225"/>
</dbReference>
<dbReference type="PANTHER" id="PTHR11647">
    <property type="entry name" value="HYDRANTOINASE/DIHYDROPYRIMIDINASE FAMILY MEMBER"/>
    <property type="match status" value="1"/>
</dbReference>
<evidence type="ECO:0000313" key="12">
    <source>
        <dbReference type="WBParaSite" id="nRc.2.0.1.t13225-RA"/>
    </source>
</evidence>
<name>A0A915IGI5_ROMCU</name>
<evidence type="ECO:0000256" key="8">
    <source>
        <dbReference type="ARBA" id="ARBA00039113"/>
    </source>
</evidence>
<evidence type="ECO:0000256" key="7">
    <source>
        <dbReference type="ARBA" id="ARBA00036696"/>
    </source>
</evidence>
<keyword evidence="6" id="KW-0862">Zinc</keyword>
<keyword evidence="11" id="KW-1185">Reference proteome</keyword>
<dbReference type="InterPro" id="IPR050378">
    <property type="entry name" value="Metallo-dep_Hydrolases_sf"/>
</dbReference>
<dbReference type="OMA" id="SAETHHM"/>
<dbReference type="SUPFAM" id="SSF51338">
    <property type="entry name" value="Composite domain of metallo-dependent hydrolases"/>
    <property type="match status" value="2"/>
</dbReference>
<dbReference type="Pfam" id="PF01979">
    <property type="entry name" value="Amidohydro_1"/>
    <property type="match status" value="1"/>
</dbReference>
<keyword evidence="4" id="KW-0479">Metal-binding</keyword>
<dbReference type="NCBIfam" id="TIGR02033">
    <property type="entry name" value="D-hydantoinase"/>
    <property type="match status" value="1"/>
</dbReference>
<feature type="modified residue" description="N6-carboxylysine" evidence="9">
    <location>
        <position position="126"/>
    </location>
</feature>
<dbReference type="InterPro" id="IPR032466">
    <property type="entry name" value="Metal_Hydrolase"/>
</dbReference>
<dbReference type="InterPro" id="IPR006680">
    <property type="entry name" value="Amidohydro-rel"/>
</dbReference>
<evidence type="ECO:0000256" key="3">
    <source>
        <dbReference type="ARBA" id="ARBA00011881"/>
    </source>
</evidence>
<evidence type="ECO:0000256" key="9">
    <source>
        <dbReference type="PIRSR" id="PIRSR611778-50"/>
    </source>
</evidence>
<dbReference type="Gene3D" id="2.30.40.10">
    <property type="entry name" value="Urease, subunit C, domain 1"/>
    <property type="match status" value="1"/>
</dbReference>
<dbReference type="FunFam" id="3.20.20.140:FF:000001">
    <property type="entry name" value="Dihydropyrimidinase like 3"/>
    <property type="match status" value="1"/>
</dbReference>
<dbReference type="Proteomes" id="UP000887565">
    <property type="component" value="Unplaced"/>
</dbReference>
<protein>
    <recommendedName>
        <fullName evidence="8">dihydropyrimidinase</fullName>
        <ecNumber evidence="8">3.5.2.2</ecNumber>
    </recommendedName>
</protein>
<dbReference type="AlphaFoldDB" id="A0A915IGI5"/>
<accession>A0A915IGI5</accession>
<evidence type="ECO:0000256" key="1">
    <source>
        <dbReference type="ARBA" id="ARBA00001947"/>
    </source>
</evidence>
<sequence length="445" mass="48626">MFLRQIGQKLKIPTTSRTINASGMLVMPGGIDPHVHLKLPTLNINSVDDFYAGTKAALSGGTTMIIDSVTPAKNESLIAAYERYRSWADPNVACDYGLSMVVREFDDRVKLEMSQVVQNKGVNSFKFYMAYVGDLQVTDRQLYQGFLQCKDCGALARVHAEVGDLIHEKQKELISQGITGPEGHIQSRPEEYQTEATSRACLLAKEANCPLYIVHVMSKGAADAIGNARKIVGYTACSFLSFFLILCTMVFGEAVGSGLSGVNGSKIFDPMFRTAAAHVMSPPISLDGSTSKYLMDSLAAGQLHTTASDHAVFDSRQKALGKNDFTKIPNGVNGVEERMMLVWDKGVNTGIIDPMRFVAITSANAAKLFNLYPKKGRIALNSDADIVIWNPREKKTFSAFSHQSNSDFNIFDGITVMGSPYVTISRGRIVFADNKVLNLVIACFL</sequence>
<evidence type="ECO:0000256" key="5">
    <source>
        <dbReference type="ARBA" id="ARBA00022801"/>
    </source>
</evidence>
<dbReference type="InterPro" id="IPR011059">
    <property type="entry name" value="Metal-dep_hydrolase_composite"/>
</dbReference>
<dbReference type="GO" id="GO:0005829">
    <property type="term" value="C:cytosol"/>
    <property type="evidence" value="ECO:0007669"/>
    <property type="project" value="TreeGrafter"/>
</dbReference>
<comment type="cofactor">
    <cofactor evidence="1">
        <name>Zn(2+)</name>
        <dbReference type="ChEBI" id="CHEBI:29105"/>
    </cofactor>
</comment>
<keyword evidence="5" id="KW-0378">Hydrolase</keyword>